<keyword evidence="2" id="KW-1185">Reference proteome</keyword>
<dbReference type="Pfam" id="PF19888">
    <property type="entry name" value="DUF6361"/>
    <property type="match status" value="1"/>
</dbReference>
<organism evidence="1 2">
    <name type="scientific">Pseudomonas phytophila</name>
    <dbReference type="NCBI Taxonomy" id="2867264"/>
    <lineage>
        <taxon>Bacteria</taxon>
        <taxon>Pseudomonadati</taxon>
        <taxon>Pseudomonadota</taxon>
        <taxon>Gammaproteobacteria</taxon>
        <taxon>Pseudomonadales</taxon>
        <taxon>Pseudomonadaceae</taxon>
        <taxon>Pseudomonas</taxon>
    </lineage>
</organism>
<proteinExistence type="predicted"/>
<name>A0ABY6F7L4_9PSED</name>
<gene>
    <name evidence="1" type="ORF">K3169_15865</name>
</gene>
<reference evidence="1" key="1">
    <citation type="submission" date="2021-08" db="EMBL/GenBank/DDBJ databases">
        <title>Complete genome sequence of Pseudomonas phytophila.</title>
        <authorList>
            <person name="Weir B.S."/>
            <person name="Templeton M.D."/>
            <person name="Arshed S."/>
            <person name="Andersen M.T."/>
            <person name="Jayaraman J."/>
        </authorList>
    </citation>
    <scope>NUCLEOTIDE SEQUENCE</scope>
    <source>
        <strain evidence="1">ICMP 23753</strain>
    </source>
</reference>
<accession>A0ABY6F7L4</accession>
<dbReference type="EMBL" id="CP081201">
    <property type="protein sequence ID" value="UXZ93866.1"/>
    <property type="molecule type" value="Genomic_DNA"/>
</dbReference>
<sequence length="422" mass="48368">MAKSYILWCLREEDKERDRVSNRSQLGWVDFSNEDRERVKHALSQLAQPGTLDELGIGGLRDAFSDLMFPGFSTLQTRAKYFIAVPRIIRDYLQLSCARQRKQPLAHYLEEQEAHLSELLRVKHHNSGQTGISGFSLQKGERVSRQPSSIYWVGLRTWKLIDTQGSLRQFAQAIGSAEEPWAGLQEEAGDDSDAHSPSRLVHLDRHDPAWLDGVSIELTDSEARFLSEKLKTGPEYNLVTELERSDLREQALVKGKAGFPALAAWVGDQTQLPRQTRDSVAMAQAFSELIYGAHLRLNMLLVRNGAEHRALLDTYSEYWDAWRLQAHAHPQEVDRWLAHTKVSLAGHTRAFLENWARGIAGNAREDELDRLVEEQARANKNQRSILNRRLPEDFEWHGMSRLDYRWTQVRNVLRDVQEGLAC</sequence>
<protein>
    <submittedName>
        <fullName evidence="1">Uncharacterized protein</fullName>
    </submittedName>
</protein>
<evidence type="ECO:0000313" key="1">
    <source>
        <dbReference type="EMBL" id="UXZ93866.1"/>
    </source>
</evidence>
<evidence type="ECO:0000313" key="2">
    <source>
        <dbReference type="Proteomes" id="UP001063228"/>
    </source>
</evidence>
<dbReference type="Proteomes" id="UP001063228">
    <property type="component" value="Chromosome"/>
</dbReference>
<dbReference type="InterPro" id="IPR045941">
    <property type="entry name" value="DUF6361"/>
</dbReference>